<keyword evidence="3" id="KW-1185">Reference proteome</keyword>
<dbReference type="PANTHER" id="PTHR21310:SF15">
    <property type="entry name" value="AMINOGLYCOSIDE PHOSPHOTRANSFERASE DOMAIN-CONTAINING PROTEIN"/>
    <property type="match status" value="1"/>
</dbReference>
<protein>
    <submittedName>
        <fullName evidence="2">RNase H domain containing</fullName>
    </submittedName>
</protein>
<sequence length="498" mass="57056">MFTSCNQTSASATAYKHHHVYAYKRPKVFAYVHFDIDALISLASKLRGKSCTVDMSMRPKAGSTHWVIFIIFEDGVEWVFRSPRSGLSAIIADESASKLLTSEASTLKYLRNLGSMPVPEVFSFRRVSKQRPVLHMTDHDREKIMEQLGTIMSQLLDIHFDKIGSLFQDSNGNYFVGECLSPSLLWQHRDELEGIDRGPFDRESQYLRSLISAFTAHAEELPLRPHSFFAPIPDPFKYPNWTSYRKAVERWQTFCSIGGKVEGNKNRLDFCIAGQFLSEMVPYLASPEENFVLCHPDLHLGNIFVDDDFNITCIIDWSSAAASPTAELLSTPGLNGSLSPPKPSFIAAFRSRFCNGSQTLGPQLWERADKMWYFLRLVQMLSTQDDTLFKSLYDLVYNRNSDDIPRLFHERSMPESGQAIFAKLCEGEPEEEEDKATQKDNDNDQTNVSVEVVVARKLTLMSEMNTNFVAGKRLWLWMRTPWKHWMYNLLPYRYTSCC</sequence>
<evidence type="ECO:0000313" key="3">
    <source>
        <dbReference type="Proteomes" id="UP000536711"/>
    </source>
</evidence>
<dbReference type="Gene3D" id="3.90.1200.10">
    <property type="match status" value="1"/>
</dbReference>
<name>A0A8H4JQT5_9HYPO</name>
<dbReference type="InterPro" id="IPR051678">
    <property type="entry name" value="AGP_Transferase"/>
</dbReference>
<dbReference type="EMBL" id="JAADJF010000132">
    <property type="protein sequence ID" value="KAF4437242.1"/>
    <property type="molecule type" value="Genomic_DNA"/>
</dbReference>
<dbReference type="InterPro" id="IPR002575">
    <property type="entry name" value="Aminoglycoside_PTrfase"/>
</dbReference>
<gene>
    <name evidence="2" type="ORF">FACUT_5791</name>
</gene>
<feature type="domain" description="Aminoglycoside phosphotransferase" evidence="1">
    <location>
        <begin position="70"/>
        <end position="324"/>
    </location>
</feature>
<dbReference type="PANTHER" id="PTHR21310">
    <property type="entry name" value="AMINOGLYCOSIDE PHOSPHOTRANSFERASE-RELATED-RELATED"/>
    <property type="match status" value="1"/>
</dbReference>
<organism evidence="2 3">
    <name type="scientific">Fusarium acutatum</name>
    <dbReference type="NCBI Taxonomy" id="78861"/>
    <lineage>
        <taxon>Eukaryota</taxon>
        <taxon>Fungi</taxon>
        <taxon>Dikarya</taxon>
        <taxon>Ascomycota</taxon>
        <taxon>Pezizomycotina</taxon>
        <taxon>Sordariomycetes</taxon>
        <taxon>Hypocreomycetidae</taxon>
        <taxon>Hypocreales</taxon>
        <taxon>Nectriaceae</taxon>
        <taxon>Fusarium</taxon>
        <taxon>Fusarium fujikuroi species complex</taxon>
    </lineage>
</organism>
<dbReference type="AlphaFoldDB" id="A0A8H4JQT5"/>
<evidence type="ECO:0000313" key="2">
    <source>
        <dbReference type="EMBL" id="KAF4437242.1"/>
    </source>
</evidence>
<dbReference type="Proteomes" id="UP000536711">
    <property type="component" value="Unassembled WGS sequence"/>
</dbReference>
<dbReference type="OrthoDB" id="3645574at2759"/>
<proteinExistence type="predicted"/>
<accession>A0A8H4JQT5</accession>
<dbReference type="SUPFAM" id="SSF56112">
    <property type="entry name" value="Protein kinase-like (PK-like)"/>
    <property type="match status" value="1"/>
</dbReference>
<dbReference type="InterPro" id="IPR011009">
    <property type="entry name" value="Kinase-like_dom_sf"/>
</dbReference>
<comment type="caution">
    <text evidence="2">The sequence shown here is derived from an EMBL/GenBank/DDBJ whole genome shotgun (WGS) entry which is preliminary data.</text>
</comment>
<dbReference type="Pfam" id="PF01636">
    <property type="entry name" value="APH"/>
    <property type="match status" value="1"/>
</dbReference>
<evidence type="ECO:0000259" key="1">
    <source>
        <dbReference type="Pfam" id="PF01636"/>
    </source>
</evidence>
<reference evidence="2 3" key="1">
    <citation type="submission" date="2020-01" db="EMBL/GenBank/DDBJ databases">
        <title>Identification and distribution of gene clusters putatively required for synthesis of sphingolipid metabolism inhibitors in phylogenetically diverse species of the filamentous fungus Fusarium.</title>
        <authorList>
            <person name="Kim H.-S."/>
            <person name="Busman M."/>
            <person name="Brown D.W."/>
            <person name="Divon H."/>
            <person name="Uhlig S."/>
            <person name="Proctor R.H."/>
        </authorList>
    </citation>
    <scope>NUCLEOTIDE SEQUENCE [LARGE SCALE GENOMIC DNA]</scope>
    <source>
        <strain evidence="2 3">NRRL 13308</strain>
    </source>
</reference>